<evidence type="ECO:0000313" key="2">
    <source>
        <dbReference type="EMBL" id="GMS79095.1"/>
    </source>
</evidence>
<accession>A0AAV5SG33</accession>
<keyword evidence="1" id="KW-1133">Transmembrane helix</keyword>
<evidence type="ECO:0008006" key="4">
    <source>
        <dbReference type="Google" id="ProtNLM"/>
    </source>
</evidence>
<protein>
    <recommendedName>
        <fullName evidence="4">G protein-coupled receptor</fullName>
    </recommendedName>
</protein>
<comment type="caution">
    <text evidence="2">The sequence shown here is derived from an EMBL/GenBank/DDBJ whole genome shotgun (WGS) entry which is preliminary data.</text>
</comment>
<keyword evidence="1" id="KW-0472">Membrane</keyword>
<feature type="transmembrane region" description="Helical" evidence="1">
    <location>
        <begin position="108"/>
        <end position="123"/>
    </location>
</feature>
<organism evidence="2 3">
    <name type="scientific">Pristionchus entomophagus</name>
    <dbReference type="NCBI Taxonomy" id="358040"/>
    <lineage>
        <taxon>Eukaryota</taxon>
        <taxon>Metazoa</taxon>
        <taxon>Ecdysozoa</taxon>
        <taxon>Nematoda</taxon>
        <taxon>Chromadorea</taxon>
        <taxon>Rhabditida</taxon>
        <taxon>Rhabditina</taxon>
        <taxon>Diplogasteromorpha</taxon>
        <taxon>Diplogasteroidea</taxon>
        <taxon>Neodiplogasteridae</taxon>
        <taxon>Pristionchus</taxon>
    </lineage>
</organism>
<sequence length="171" mass="19428">GSASNYLTYFSHIFVFAHSAQKAMQIINRFTALLFPVRYDEEAKYTDIGGGRLKYSGMGKTTQEISKCIIAAVHVLFVIVTLPMNVLLLLRMKRLRKENVILFNKERIYLYYVLIITVAYLFAGAHQYAYPNAITTFIPPIALVLMSKQVRNAIRLFVGRKHSESSIVDSA</sequence>
<dbReference type="EMBL" id="BTSX01000001">
    <property type="protein sequence ID" value="GMS79095.1"/>
    <property type="molecule type" value="Genomic_DNA"/>
</dbReference>
<evidence type="ECO:0000256" key="1">
    <source>
        <dbReference type="SAM" id="Phobius"/>
    </source>
</evidence>
<feature type="transmembrane region" description="Helical" evidence="1">
    <location>
        <begin position="69"/>
        <end position="88"/>
    </location>
</feature>
<reference evidence="2" key="1">
    <citation type="submission" date="2023-10" db="EMBL/GenBank/DDBJ databases">
        <title>Genome assembly of Pristionchus species.</title>
        <authorList>
            <person name="Yoshida K."/>
            <person name="Sommer R.J."/>
        </authorList>
    </citation>
    <scope>NUCLEOTIDE SEQUENCE</scope>
    <source>
        <strain evidence="2">RS0144</strain>
    </source>
</reference>
<feature type="non-terminal residue" evidence="2">
    <location>
        <position position="1"/>
    </location>
</feature>
<dbReference type="AlphaFoldDB" id="A0AAV5SG33"/>
<proteinExistence type="predicted"/>
<dbReference type="Proteomes" id="UP001432027">
    <property type="component" value="Unassembled WGS sequence"/>
</dbReference>
<gene>
    <name evidence="2" type="ORF">PENTCL1PPCAC_1270</name>
</gene>
<name>A0AAV5SG33_9BILA</name>
<feature type="non-terminal residue" evidence="2">
    <location>
        <position position="171"/>
    </location>
</feature>
<keyword evidence="1" id="KW-0812">Transmembrane</keyword>
<keyword evidence="3" id="KW-1185">Reference proteome</keyword>
<evidence type="ECO:0000313" key="3">
    <source>
        <dbReference type="Proteomes" id="UP001432027"/>
    </source>
</evidence>